<reference evidence="2" key="1">
    <citation type="journal article" date="2019" name="Int. J. Syst. Evol. Microbiol.">
        <title>The Global Catalogue of Microorganisms (GCM) 10K type strain sequencing project: providing services to taxonomists for standard genome sequencing and annotation.</title>
        <authorList>
            <consortium name="The Broad Institute Genomics Platform"/>
            <consortium name="The Broad Institute Genome Sequencing Center for Infectious Disease"/>
            <person name="Wu L."/>
            <person name="Ma J."/>
        </authorList>
    </citation>
    <scope>NUCLEOTIDE SEQUENCE [LARGE SCALE GENOMIC DNA]</scope>
    <source>
        <strain evidence="2">CGMCC 1.12859</strain>
    </source>
</reference>
<sequence length="115" mass="12165">MIGWDAVAFRLAAGYDLCYHHGLELVFADPAYVACPTAFQDPVFRAPTPEEAAAVARRLGGTPPVLVAFEADAGGPQPVTCLIAAATLDVVTGTVLRHRPERLAPGERVTERVAP</sequence>
<dbReference type="RefSeq" id="WP_345704565.1">
    <property type="nucleotide sequence ID" value="NZ_BAABKV010000001.1"/>
</dbReference>
<evidence type="ECO:0000313" key="1">
    <source>
        <dbReference type="EMBL" id="MFC7179107.1"/>
    </source>
</evidence>
<proteinExistence type="predicted"/>
<protein>
    <submittedName>
        <fullName evidence="1">Uncharacterized protein</fullName>
    </submittedName>
</protein>
<organism evidence="1 2">
    <name type="scientific">Kitasatospora paranensis</name>
    <dbReference type="NCBI Taxonomy" id="258053"/>
    <lineage>
        <taxon>Bacteria</taxon>
        <taxon>Bacillati</taxon>
        <taxon>Actinomycetota</taxon>
        <taxon>Actinomycetes</taxon>
        <taxon>Kitasatosporales</taxon>
        <taxon>Streptomycetaceae</taxon>
        <taxon>Kitasatospora</taxon>
    </lineage>
</organism>
<dbReference type="EMBL" id="JBHTAJ010000008">
    <property type="protein sequence ID" value="MFC7179107.1"/>
    <property type="molecule type" value="Genomic_DNA"/>
</dbReference>
<accession>A0ABW2FRV5</accession>
<keyword evidence="2" id="KW-1185">Reference proteome</keyword>
<comment type="caution">
    <text evidence="1">The sequence shown here is derived from an EMBL/GenBank/DDBJ whole genome shotgun (WGS) entry which is preliminary data.</text>
</comment>
<evidence type="ECO:0000313" key="2">
    <source>
        <dbReference type="Proteomes" id="UP001596435"/>
    </source>
</evidence>
<dbReference type="Proteomes" id="UP001596435">
    <property type="component" value="Unassembled WGS sequence"/>
</dbReference>
<name>A0ABW2FRV5_9ACTN</name>
<gene>
    <name evidence="1" type="ORF">ACFQMG_05955</name>
</gene>